<gene>
    <name evidence="3" type="ORF">EJC51_18390</name>
</gene>
<evidence type="ECO:0000259" key="2">
    <source>
        <dbReference type="Pfam" id="PF03771"/>
    </source>
</evidence>
<dbReference type="InterPro" id="IPR005523">
    <property type="entry name" value="DUF317_SPDY"/>
</dbReference>
<reference evidence="3 4" key="1">
    <citation type="submission" date="2018-12" db="EMBL/GenBank/DDBJ databases">
        <authorList>
            <person name="Li K."/>
        </authorList>
    </citation>
    <scope>NUCLEOTIDE SEQUENCE [LARGE SCALE GENOMIC DNA]</scope>
    <source>
        <strain evidence="4">CR22</strain>
    </source>
</reference>
<organism evidence="3 4">
    <name type="scientific">Streptomyces aquilus</name>
    <dbReference type="NCBI Taxonomy" id="2548456"/>
    <lineage>
        <taxon>Bacteria</taxon>
        <taxon>Bacillati</taxon>
        <taxon>Actinomycetota</taxon>
        <taxon>Actinomycetes</taxon>
        <taxon>Kitasatosporales</taxon>
        <taxon>Streptomycetaceae</taxon>
        <taxon>Streptomyces</taxon>
    </lineage>
</organism>
<evidence type="ECO:0000313" key="4">
    <source>
        <dbReference type="Proteomes" id="UP000280197"/>
    </source>
</evidence>
<dbReference type="AlphaFoldDB" id="A0A3Q9C089"/>
<feature type="domain" description="DUF317" evidence="2">
    <location>
        <begin position="153"/>
        <end position="218"/>
    </location>
</feature>
<feature type="compositionally biased region" description="Basic and acidic residues" evidence="1">
    <location>
        <begin position="259"/>
        <end position="268"/>
    </location>
</feature>
<feature type="compositionally biased region" description="Pro residues" evidence="1">
    <location>
        <begin position="243"/>
        <end position="253"/>
    </location>
</feature>
<accession>A0A3Q9C089</accession>
<proteinExistence type="predicted"/>
<sequence length="268" mass="28711">MPDTPAQDHAPQKVLISPRYLAASLPTTHHDFLDVFAEETGWSAQTDNSALTVTSPCRRVTIRHDQTAVGRGPHLVVSARSDEDASERWRTSVSGAVPVEFVSTLLGTLAAELEADPDHVVYGIGAEPGQFELLVEIDAWNHFEASGLSGFISRDGQAAVIGRPPDSVAPPIHGDASIAWHVAASPDDLGHLWDISFTQKAPDFLMHAVVAKTLDPRPILRSTAFPFPKAVVPLVTITHVPSARPPAARPSPAGPARSPEPKRAPKTR</sequence>
<dbReference type="EMBL" id="CP034463">
    <property type="protein sequence ID" value="AZP17887.1"/>
    <property type="molecule type" value="Genomic_DNA"/>
</dbReference>
<protein>
    <submittedName>
        <fullName evidence="3">DUF317 domain-containing protein</fullName>
    </submittedName>
</protein>
<keyword evidence="4" id="KW-1185">Reference proteome</keyword>
<dbReference type="RefSeq" id="WP_126272077.1">
    <property type="nucleotide sequence ID" value="NZ_CP034463.1"/>
</dbReference>
<feature type="region of interest" description="Disordered" evidence="1">
    <location>
        <begin position="241"/>
        <end position="268"/>
    </location>
</feature>
<dbReference type="Pfam" id="PF03771">
    <property type="entry name" value="SPDY"/>
    <property type="match status" value="1"/>
</dbReference>
<name>A0A3Q9C089_9ACTN</name>
<dbReference type="KEGG" id="saqu:EJC51_18390"/>
<dbReference type="Proteomes" id="UP000280197">
    <property type="component" value="Chromosome"/>
</dbReference>
<evidence type="ECO:0000256" key="1">
    <source>
        <dbReference type="SAM" id="MobiDB-lite"/>
    </source>
</evidence>
<evidence type="ECO:0000313" key="3">
    <source>
        <dbReference type="EMBL" id="AZP17887.1"/>
    </source>
</evidence>